<keyword evidence="7" id="KW-0812">Transmembrane</keyword>
<keyword evidence="2 5" id="KW-0378">Hydrolase</keyword>
<accession>A0A397SD53</accession>
<dbReference type="EMBL" id="QKYT01000510">
    <property type="protein sequence ID" value="RIA84213.1"/>
    <property type="molecule type" value="Genomic_DNA"/>
</dbReference>
<dbReference type="AlphaFoldDB" id="A0A397SD53"/>
<dbReference type="CDD" id="cd24039">
    <property type="entry name" value="ASKHA_NBD_YND1-like"/>
    <property type="match status" value="1"/>
</dbReference>
<feature type="compositionally biased region" description="Polar residues" evidence="6">
    <location>
        <begin position="839"/>
        <end position="852"/>
    </location>
</feature>
<dbReference type="GO" id="GO:0005794">
    <property type="term" value="C:Golgi apparatus"/>
    <property type="evidence" value="ECO:0007669"/>
    <property type="project" value="TreeGrafter"/>
</dbReference>
<dbReference type="InterPro" id="IPR000407">
    <property type="entry name" value="GDA1_CD39_NTPase"/>
</dbReference>
<name>A0A397SD53_9GLOM</name>
<keyword evidence="4" id="KW-0067">ATP-binding</keyword>
<dbReference type="OrthoDB" id="6372431at2759"/>
<dbReference type="Gene3D" id="3.30.420.150">
    <property type="entry name" value="Exopolyphosphatase. Domain 2"/>
    <property type="match status" value="1"/>
</dbReference>
<feature type="compositionally biased region" description="Polar residues" evidence="6">
    <location>
        <begin position="672"/>
        <end position="682"/>
    </location>
</feature>
<feature type="region of interest" description="Disordered" evidence="6">
    <location>
        <begin position="817"/>
        <end position="899"/>
    </location>
</feature>
<evidence type="ECO:0000313" key="9">
    <source>
        <dbReference type="EMBL" id="RIA90336.1"/>
    </source>
</evidence>
<evidence type="ECO:0000313" key="10">
    <source>
        <dbReference type="Proteomes" id="UP000265703"/>
    </source>
</evidence>
<dbReference type="PROSITE" id="PS01238">
    <property type="entry name" value="GDA1_CD39_NTPASE"/>
    <property type="match status" value="1"/>
</dbReference>
<feature type="compositionally biased region" description="Low complexity" evidence="6">
    <location>
        <begin position="819"/>
        <end position="838"/>
    </location>
</feature>
<dbReference type="GO" id="GO:0016020">
    <property type="term" value="C:membrane"/>
    <property type="evidence" value="ECO:0007669"/>
    <property type="project" value="TreeGrafter"/>
</dbReference>
<dbReference type="GO" id="GO:0017111">
    <property type="term" value="F:ribonucleoside triphosphate phosphatase activity"/>
    <property type="evidence" value="ECO:0007669"/>
    <property type="project" value="TreeGrafter"/>
</dbReference>
<comment type="caution">
    <text evidence="8">The sequence shown here is derived from an EMBL/GenBank/DDBJ whole genome shotgun (WGS) entry which is preliminary data.</text>
</comment>
<feature type="region of interest" description="Disordered" evidence="6">
    <location>
        <begin position="666"/>
        <end position="686"/>
    </location>
</feature>
<keyword evidence="7" id="KW-1133">Transmembrane helix</keyword>
<evidence type="ECO:0000256" key="4">
    <source>
        <dbReference type="PIRSR" id="PIRSR600407-2"/>
    </source>
</evidence>
<feature type="region of interest" description="Disordered" evidence="6">
    <location>
        <begin position="746"/>
        <end position="781"/>
    </location>
</feature>
<dbReference type="GO" id="GO:0045134">
    <property type="term" value="F:UDP phosphatase activity"/>
    <property type="evidence" value="ECO:0007669"/>
    <property type="project" value="TreeGrafter"/>
</dbReference>
<dbReference type="GO" id="GO:0006256">
    <property type="term" value="P:UDP catabolic process"/>
    <property type="evidence" value="ECO:0007669"/>
    <property type="project" value="TreeGrafter"/>
</dbReference>
<feature type="compositionally biased region" description="Low complexity" evidence="6">
    <location>
        <begin position="853"/>
        <end position="866"/>
    </location>
</feature>
<reference evidence="8 10" key="1">
    <citation type="submission" date="2018-06" db="EMBL/GenBank/DDBJ databases">
        <title>Comparative genomics reveals the genomic features of Rhizophagus irregularis, R. cerebriforme, R. diaphanum and Gigaspora rosea, and their symbiotic lifestyle signature.</title>
        <authorList>
            <person name="Morin E."/>
            <person name="San Clemente H."/>
            <person name="Chen E.C.H."/>
            <person name="De La Providencia I."/>
            <person name="Hainaut M."/>
            <person name="Kuo A."/>
            <person name="Kohler A."/>
            <person name="Murat C."/>
            <person name="Tang N."/>
            <person name="Roy S."/>
            <person name="Loubradou J."/>
            <person name="Henrissat B."/>
            <person name="Grigoriev I.V."/>
            <person name="Corradi N."/>
            <person name="Roux C."/>
            <person name="Martin F.M."/>
        </authorList>
    </citation>
    <scope>NUCLEOTIDE SEQUENCE [LARGE SCALE GENOMIC DNA]</scope>
    <source>
        <strain evidence="8 10">DAOM 227022</strain>
    </source>
</reference>
<dbReference type="PANTHER" id="PTHR11782">
    <property type="entry name" value="ADENOSINE/GUANOSINE DIPHOSPHATASE"/>
    <property type="match status" value="1"/>
</dbReference>
<dbReference type="STRING" id="658196.A0A397SD53"/>
<feature type="active site" description="Proton acceptor" evidence="3">
    <location>
        <position position="156"/>
    </location>
</feature>
<evidence type="ECO:0000256" key="7">
    <source>
        <dbReference type="SAM" id="Phobius"/>
    </source>
</evidence>
<keyword evidence="10" id="KW-1185">Reference proteome</keyword>
<organism evidence="8 10">
    <name type="scientific">Glomus cerebriforme</name>
    <dbReference type="NCBI Taxonomy" id="658196"/>
    <lineage>
        <taxon>Eukaryota</taxon>
        <taxon>Fungi</taxon>
        <taxon>Fungi incertae sedis</taxon>
        <taxon>Mucoromycota</taxon>
        <taxon>Glomeromycotina</taxon>
        <taxon>Glomeromycetes</taxon>
        <taxon>Glomerales</taxon>
        <taxon>Glomeraceae</taxon>
        <taxon>Glomus</taxon>
    </lineage>
</organism>
<evidence type="ECO:0000256" key="6">
    <source>
        <dbReference type="SAM" id="MobiDB-lite"/>
    </source>
</evidence>
<sequence length="899" mass="100419">MPPTISWFSNRNFGIVIDAGSSGSRVQIYSWKEHGFIRQGKNESELHILPTIERGDEFGLNWQLKVEPGISTFATNPAEVGELHLKRLLDFAKQVVPSDEITQTPIYLLATAGMRLLPSSQQQAILQNACDYIMFNYVFKIDKCSDHVQVISGEWEGIYGWLAVNYLMNGFYNDSGNEHMIQSQKLNNESDNSEIIKHTTTYGFLDMGGASTQIAFEPNSLESKKHADDLTKVTLYTLDGKRMDYDIFVTTFLGFGTNEARRRYIEENIRKYTATHEKIANPESSREQPTVLLKDPCLPVNLFLTDTSLPPPYYTLQGIGSFNQCLEFTYPLLNKTATCLDDPCLFNGVHTPKIDFSVNHFIGISEYWYSTHDVFGLGGIWNFSEFEKKANDYCAREWDNIVNDYYKSNIWGKEIDLTRLEMQCFKAAWIVNVLHEGIGVPRIIDNVMIDSDNKLIDKVKKTPPFQSINNINDVQVSWTLGKMVMEASGTIPLLWGPHPHPPPQPQGHGLFGYYNYLVEWMIGISILAILLIFIWFTCLRKNGIGKGRRMSIGFLHFLSSMRRGARDGGPDYGRLEGGQYPSAGFSSWRIVNNFNGVVSYFRWKFLQLTSPFRRFFNKKGDDSSEDVSVTVASGNDGEEMKHFRQAPSIDVSSNSVVTITETPATPILEKGSSPTEQTSQFSPYGFPSTRYKKRLSGDSIIPNEVTDKGFSTPINLSLTGLQSRNSSLTNLGKFNGRSGERINASSISLGQSGSNNGGFLNDSGMSLSSNTNPNYSLGRGSKSTTNLGWMEDEHDDKVAEYETADSILPNSTEQIRYQTTSSTRPFSFPSFPMSTTSSRNSTLPTINTNLGHNSNNSSTDMSSASSVIAGTTGLSRPNSRAGRNLSIDKTNRLSGSNFE</sequence>
<dbReference type="GO" id="GO:0005524">
    <property type="term" value="F:ATP binding"/>
    <property type="evidence" value="ECO:0007669"/>
    <property type="project" value="UniProtKB-KW"/>
</dbReference>
<evidence type="ECO:0000256" key="3">
    <source>
        <dbReference type="PIRSR" id="PIRSR600407-1"/>
    </source>
</evidence>
<evidence type="ECO:0000313" key="8">
    <source>
        <dbReference type="EMBL" id="RIA84213.1"/>
    </source>
</evidence>
<evidence type="ECO:0000256" key="1">
    <source>
        <dbReference type="ARBA" id="ARBA00009283"/>
    </source>
</evidence>
<dbReference type="PANTHER" id="PTHR11782:SF121">
    <property type="entry name" value="NUCLEOSIDE-DIPHOSPHATASE MIG-23"/>
    <property type="match status" value="1"/>
</dbReference>
<comment type="similarity">
    <text evidence="1 5">Belongs to the GDA1/CD39 NTPase family.</text>
</comment>
<keyword evidence="4" id="KW-0547">Nucleotide-binding</keyword>
<dbReference type="Proteomes" id="UP000265703">
    <property type="component" value="Unassembled WGS sequence"/>
</dbReference>
<evidence type="ECO:0000256" key="5">
    <source>
        <dbReference type="RuleBase" id="RU003833"/>
    </source>
</evidence>
<dbReference type="Gene3D" id="3.30.420.40">
    <property type="match status" value="1"/>
</dbReference>
<proteinExistence type="inferred from homology"/>
<gene>
    <name evidence="8" type="ORF">C1645_728418</name>
    <name evidence="9" type="ORF">C1645_876187</name>
</gene>
<feature type="binding site" evidence="4">
    <location>
        <begin position="209"/>
        <end position="213"/>
    </location>
    <ligand>
        <name>ATP</name>
        <dbReference type="ChEBI" id="CHEBI:30616"/>
    </ligand>
</feature>
<evidence type="ECO:0000256" key="2">
    <source>
        <dbReference type="ARBA" id="ARBA00022801"/>
    </source>
</evidence>
<dbReference type="GO" id="GO:0046036">
    <property type="term" value="P:CTP metabolic process"/>
    <property type="evidence" value="ECO:0007669"/>
    <property type="project" value="TreeGrafter"/>
</dbReference>
<feature type="compositionally biased region" description="Polar residues" evidence="6">
    <location>
        <begin position="868"/>
        <end position="878"/>
    </location>
</feature>
<protein>
    <submittedName>
        <fullName evidence="8">Nucleoside phosphatase family-domain-containing protein</fullName>
    </submittedName>
</protein>
<dbReference type="Pfam" id="PF01150">
    <property type="entry name" value="GDA1_CD39"/>
    <property type="match status" value="1"/>
</dbReference>
<keyword evidence="7" id="KW-0472">Membrane</keyword>
<dbReference type="GO" id="GO:0004382">
    <property type="term" value="F:GDP phosphatase activity"/>
    <property type="evidence" value="ECO:0007669"/>
    <property type="project" value="TreeGrafter"/>
</dbReference>
<dbReference type="EMBL" id="QKYT01000185">
    <property type="protein sequence ID" value="RIA90336.1"/>
    <property type="molecule type" value="Genomic_DNA"/>
</dbReference>
<feature type="transmembrane region" description="Helical" evidence="7">
    <location>
        <begin position="520"/>
        <end position="539"/>
    </location>
</feature>